<keyword evidence="2" id="KW-1185">Reference proteome</keyword>
<dbReference type="RefSeq" id="WP_345586913.1">
    <property type="nucleotide sequence ID" value="NZ_BAABJG010000006.1"/>
</dbReference>
<sequence length="174" mass="20349">MSEFSESYHLKTADRDEVVRLLNQTGKKGYVFEETNGWVTFVIDGEPFQADEAIVSYNPGLLVHYIYAEDHGWELKIFKKAELVFDYQCDWTDEIEVKRNLYDIRVIKELVMDQETSLEDLESIFINEHEDAIFGDIPPAHQFASLIGLVHVDWISFDSMEWRHANEEDIVVVK</sequence>
<evidence type="ECO:0000313" key="2">
    <source>
        <dbReference type="Proteomes" id="UP001597180"/>
    </source>
</evidence>
<organism evidence="1 2">
    <name type="scientific">Paenibacillus vulneris</name>
    <dbReference type="NCBI Taxonomy" id="1133364"/>
    <lineage>
        <taxon>Bacteria</taxon>
        <taxon>Bacillati</taxon>
        <taxon>Bacillota</taxon>
        <taxon>Bacilli</taxon>
        <taxon>Bacillales</taxon>
        <taxon>Paenibacillaceae</taxon>
        <taxon>Paenibacillus</taxon>
    </lineage>
</organism>
<evidence type="ECO:0000313" key="1">
    <source>
        <dbReference type="EMBL" id="MFD1220154.1"/>
    </source>
</evidence>
<gene>
    <name evidence="1" type="ORF">ACFQ4B_08490</name>
</gene>
<proteinExistence type="predicted"/>
<name>A0ABW3UIU4_9BACL</name>
<reference evidence="2" key="1">
    <citation type="journal article" date="2019" name="Int. J. Syst. Evol. Microbiol.">
        <title>The Global Catalogue of Microorganisms (GCM) 10K type strain sequencing project: providing services to taxonomists for standard genome sequencing and annotation.</title>
        <authorList>
            <consortium name="The Broad Institute Genomics Platform"/>
            <consortium name="The Broad Institute Genome Sequencing Center for Infectious Disease"/>
            <person name="Wu L."/>
            <person name="Ma J."/>
        </authorList>
    </citation>
    <scope>NUCLEOTIDE SEQUENCE [LARGE SCALE GENOMIC DNA]</scope>
    <source>
        <strain evidence="2">CCUG 53270</strain>
    </source>
</reference>
<comment type="caution">
    <text evidence="1">The sequence shown here is derived from an EMBL/GenBank/DDBJ whole genome shotgun (WGS) entry which is preliminary data.</text>
</comment>
<dbReference type="Proteomes" id="UP001597180">
    <property type="component" value="Unassembled WGS sequence"/>
</dbReference>
<protein>
    <submittedName>
        <fullName evidence="1">Uncharacterized protein</fullName>
    </submittedName>
</protein>
<accession>A0ABW3UIU4</accession>
<dbReference type="EMBL" id="JBHTLU010000013">
    <property type="protein sequence ID" value="MFD1220154.1"/>
    <property type="molecule type" value="Genomic_DNA"/>
</dbReference>